<dbReference type="InterPro" id="IPR018929">
    <property type="entry name" value="DUF2510"/>
</dbReference>
<dbReference type="RefSeq" id="WP_311421446.1">
    <property type="nucleotide sequence ID" value="NZ_JAVREH010000002.1"/>
</dbReference>
<dbReference type="Pfam" id="PF10708">
    <property type="entry name" value="DUF2510"/>
    <property type="match status" value="1"/>
</dbReference>
<protein>
    <submittedName>
        <fullName evidence="4">DUF2510 domain-containing protein</fullName>
    </submittedName>
</protein>
<feature type="domain" description="DUF2510" evidence="3">
    <location>
        <begin position="6"/>
        <end position="37"/>
    </location>
</feature>
<accession>A0ABU2J6G7</accession>
<proteinExistence type="predicted"/>
<evidence type="ECO:0000256" key="1">
    <source>
        <dbReference type="SAM" id="MobiDB-lite"/>
    </source>
</evidence>
<feature type="compositionally biased region" description="Low complexity" evidence="1">
    <location>
        <begin position="36"/>
        <end position="77"/>
    </location>
</feature>
<dbReference type="EMBL" id="JAVREH010000002">
    <property type="protein sequence ID" value="MDT0260293.1"/>
    <property type="molecule type" value="Genomic_DNA"/>
</dbReference>
<gene>
    <name evidence="4" type="ORF">RM423_02680</name>
</gene>
<evidence type="ECO:0000256" key="2">
    <source>
        <dbReference type="SAM" id="Phobius"/>
    </source>
</evidence>
<name>A0ABU2J6G7_9ACTN</name>
<keyword evidence="2" id="KW-0812">Transmembrane</keyword>
<feature type="region of interest" description="Disordered" evidence="1">
    <location>
        <begin position="1"/>
        <end position="83"/>
    </location>
</feature>
<feature type="transmembrane region" description="Helical" evidence="2">
    <location>
        <begin position="99"/>
        <end position="125"/>
    </location>
</feature>
<keyword evidence="2" id="KW-1133">Transmembrane helix</keyword>
<evidence type="ECO:0000313" key="4">
    <source>
        <dbReference type="EMBL" id="MDT0260293.1"/>
    </source>
</evidence>
<sequence length="157" mass="16691">MTQPAAGWYADPAGGQSERWWDGARWSESTRPLPPVAGGAAAYPAEPAYSAPQPYGQPYAQQQPNGAQQPYGQPFYPQGGGAGQQPNATLFRRNRYTAYTVLVGVAYVLLASVAHFVLIGVLPILFTVRAFRGKEPLAPVAAVVAALAVVFSFLLLA</sequence>
<organism evidence="4 5">
    <name type="scientific">Jatrophihabitans lederbergiae</name>
    <dbReference type="NCBI Taxonomy" id="3075547"/>
    <lineage>
        <taxon>Bacteria</taxon>
        <taxon>Bacillati</taxon>
        <taxon>Actinomycetota</taxon>
        <taxon>Actinomycetes</taxon>
        <taxon>Jatrophihabitantales</taxon>
        <taxon>Jatrophihabitantaceae</taxon>
        <taxon>Jatrophihabitans</taxon>
    </lineage>
</organism>
<dbReference type="Proteomes" id="UP001183176">
    <property type="component" value="Unassembled WGS sequence"/>
</dbReference>
<feature type="transmembrane region" description="Helical" evidence="2">
    <location>
        <begin position="137"/>
        <end position="156"/>
    </location>
</feature>
<keyword evidence="2" id="KW-0472">Membrane</keyword>
<evidence type="ECO:0000259" key="3">
    <source>
        <dbReference type="Pfam" id="PF10708"/>
    </source>
</evidence>
<evidence type="ECO:0000313" key="5">
    <source>
        <dbReference type="Proteomes" id="UP001183176"/>
    </source>
</evidence>
<keyword evidence="5" id="KW-1185">Reference proteome</keyword>
<comment type="caution">
    <text evidence="4">The sequence shown here is derived from an EMBL/GenBank/DDBJ whole genome shotgun (WGS) entry which is preliminary data.</text>
</comment>
<reference evidence="5" key="1">
    <citation type="submission" date="2023-07" db="EMBL/GenBank/DDBJ databases">
        <title>30 novel species of actinomycetes from the DSMZ collection.</title>
        <authorList>
            <person name="Nouioui I."/>
        </authorList>
    </citation>
    <scope>NUCLEOTIDE SEQUENCE [LARGE SCALE GENOMIC DNA]</scope>
    <source>
        <strain evidence="5">DSM 44399</strain>
    </source>
</reference>